<dbReference type="RefSeq" id="WP_025348093.1">
    <property type="nucleotide sequence ID" value="NZ_CP006850.1"/>
</dbReference>
<dbReference type="STRING" id="1415166.NONO_c17890"/>
<dbReference type="Proteomes" id="UP000019150">
    <property type="component" value="Chromosome"/>
</dbReference>
<protein>
    <submittedName>
        <fullName evidence="1">Uncharacterized protein</fullName>
    </submittedName>
</protein>
<proteinExistence type="predicted"/>
<dbReference type="eggNOG" id="ENOG5031F1I">
    <property type="taxonomic scope" value="Bacteria"/>
</dbReference>
<gene>
    <name evidence="1" type="ORF">NONO_c17890</name>
</gene>
<organism evidence="1 2">
    <name type="scientific">Nocardia nova SH22a</name>
    <dbReference type="NCBI Taxonomy" id="1415166"/>
    <lineage>
        <taxon>Bacteria</taxon>
        <taxon>Bacillati</taxon>
        <taxon>Actinomycetota</taxon>
        <taxon>Actinomycetes</taxon>
        <taxon>Mycobacteriales</taxon>
        <taxon>Nocardiaceae</taxon>
        <taxon>Nocardia</taxon>
    </lineage>
</organism>
<dbReference type="EMBL" id="CP006850">
    <property type="protein sequence ID" value="AHH16589.1"/>
    <property type="molecule type" value="Genomic_DNA"/>
</dbReference>
<sequence>MRRIVGDPGPLCTLLMLLRQYEWAIEADLAFYNHRRYTDRWRFDQYGVRLLTLREIWNYLRGHPITSKLSAALNGGQRVMSETEVLIADLFAATTGRLHPQHPVELAKVAEKREREAYLEVLRTERVAEKRAREARQRGEVIDVGR</sequence>
<evidence type="ECO:0000313" key="2">
    <source>
        <dbReference type="Proteomes" id="UP000019150"/>
    </source>
</evidence>
<dbReference type="PATRIC" id="fig|1415166.3.peg.1812"/>
<dbReference type="HOGENOM" id="CLU_1863090_0_0_11"/>
<evidence type="ECO:0000313" key="1">
    <source>
        <dbReference type="EMBL" id="AHH16589.1"/>
    </source>
</evidence>
<dbReference type="OrthoDB" id="4570395at2"/>
<keyword evidence="2" id="KW-1185">Reference proteome</keyword>
<dbReference type="KEGG" id="nno:NONO_c17890"/>
<name>W5TBP5_9NOCA</name>
<reference evidence="1 2" key="1">
    <citation type="journal article" date="2014" name="Appl. Environ. Microbiol.">
        <title>Insights into the Microbial Degradation of Rubber and Gutta-Percha by Analysis of the Complete Genome of Nocardia nova SH22a.</title>
        <authorList>
            <person name="Luo Q."/>
            <person name="Hiessl S."/>
            <person name="Poehlein A."/>
            <person name="Daniel R."/>
            <person name="Steinbuchel A."/>
        </authorList>
    </citation>
    <scope>NUCLEOTIDE SEQUENCE [LARGE SCALE GENOMIC DNA]</scope>
    <source>
        <strain evidence="1">SH22a</strain>
    </source>
</reference>
<accession>W5TBP5</accession>
<dbReference type="AlphaFoldDB" id="W5TBP5"/>